<dbReference type="OrthoDB" id="9808609at2"/>
<feature type="domain" description="ABC transporter" evidence="4">
    <location>
        <begin position="2"/>
        <end position="216"/>
    </location>
</feature>
<feature type="domain" description="ABC transporter" evidence="4">
    <location>
        <begin position="283"/>
        <end position="498"/>
    </location>
</feature>
<accession>S0G5C2</accession>
<dbReference type="InterPro" id="IPR027417">
    <property type="entry name" value="P-loop_NTPase"/>
</dbReference>
<dbReference type="PATRIC" id="fig|1286635.3.peg.2736"/>
<keyword evidence="1" id="KW-0547">Nucleotide-binding</keyword>
<keyword evidence="2 5" id="KW-0067">ATP-binding</keyword>
<organism evidence="5 6">
    <name type="scientific">Desulfotignum phosphitoxidans DSM 13687</name>
    <dbReference type="NCBI Taxonomy" id="1286635"/>
    <lineage>
        <taxon>Bacteria</taxon>
        <taxon>Pseudomonadati</taxon>
        <taxon>Thermodesulfobacteriota</taxon>
        <taxon>Desulfobacteria</taxon>
        <taxon>Desulfobacterales</taxon>
        <taxon>Desulfobacteraceae</taxon>
        <taxon>Desulfotignum</taxon>
    </lineage>
</organism>
<dbReference type="CDD" id="cd03221">
    <property type="entry name" value="ABCF_EF-3"/>
    <property type="match status" value="2"/>
</dbReference>
<dbReference type="Proteomes" id="UP000014216">
    <property type="component" value="Unassembled WGS sequence"/>
</dbReference>
<dbReference type="SMART" id="SM00382">
    <property type="entry name" value="AAA"/>
    <property type="match status" value="2"/>
</dbReference>
<dbReference type="PROSITE" id="PS50893">
    <property type="entry name" value="ABC_TRANSPORTER_2"/>
    <property type="match status" value="2"/>
</dbReference>
<feature type="coiled-coil region" evidence="3">
    <location>
        <begin position="568"/>
        <end position="595"/>
    </location>
</feature>
<dbReference type="EMBL" id="APJX01000005">
    <property type="protein sequence ID" value="EMS79336.1"/>
    <property type="molecule type" value="Genomic_DNA"/>
</dbReference>
<comment type="caution">
    <text evidence="5">The sequence shown here is derived from an EMBL/GenBank/DDBJ whole genome shotgun (WGS) entry which is preliminary data.</text>
</comment>
<dbReference type="FunFam" id="3.40.50.300:FF:000011">
    <property type="entry name" value="Putative ABC transporter ATP-binding component"/>
    <property type="match status" value="1"/>
</dbReference>
<dbReference type="InterPro" id="IPR032781">
    <property type="entry name" value="ABC_tran_Xtn"/>
</dbReference>
<keyword evidence="3" id="KW-0175">Coiled coil</keyword>
<dbReference type="Pfam" id="PF00005">
    <property type="entry name" value="ABC_tran"/>
    <property type="match status" value="2"/>
</dbReference>
<protein>
    <submittedName>
        <fullName evidence="5">ABC transporter ATP-binding protein</fullName>
    </submittedName>
</protein>
<dbReference type="InterPro" id="IPR017871">
    <property type="entry name" value="ABC_transporter-like_CS"/>
</dbReference>
<proteinExistence type="predicted"/>
<dbReference type="AlphaFoldDB" id="S0G5C2"/>
<evidence type="ECO:0000256" key="3">
    <source>
        <dbReference type="SAM" id="Coils"/>
    </source>
</evidence>
<dbReference type="RefSeq" id="WP_006966466.1">
    <property type="nucleotide sequence ID" value="NZ_APJX01000005.1"/>
</dbReference>
<evidence type="ECO:0000256" key="1">
    <source>
        <dbReference type="ARBA" id="ARBA00022741"/>
    </source>
</evidence>
<evidence type="ECO:0000259" key="4">
    <source>
        <dbReference type="PROSITE" id="PS50893"/>
    </source>
</evidence>
<dbReference type="Gene3D" id="3.40.50.300">
    <property type="entry name" value="P-loop containing nucleotide triphosphate hydrolases"/>
    <property type="match status" value="2"/>
</dbReference>
<evidence type="ECO:0000256" key="2">
    <source>
        <dbReference type="ARBA" id="ARBA00022840"/>
    </source>
</evidence>
<evidence type="ECO:0000313" key="6">
    <source>
        <dbReference type="Proteomes" id="UP000014216"/>
    </source>
</evidence>
<dbReference type="InterPro" id="IPR003593">
    <property type="entry name" value="AAA+_ATPase"/>
</dbReference>
<dbReference type="PANTHER" id="PTHR42855">
    <property type="entry name" value="ABC TRANSPORTER ATP-BINDING SUBUNIT"/>
    <property type="match status" value="1"/>
</dbReference>
<dbReference type="GO" id="GO:0016887">
    <property type="term" value="F:ATP hydrolysis activity"/>
    <property type="evidence" value="ECO:0007669"/>
    <property type="project" value="InterPro"/>
</dbReference>
<name>S0G5C2_9BACT</name>
<dbReference type="Pfam" id="PF12848">
    <property type="entry name" value="ABC_tran_Xtn"/>
    <property type="match status" value="1"/>
</dbReference>
<dbReference type="SUPFAM" id="SSF52540">
    <property type="entry name" value="P-loop containing nucleoside triphosphate hydrolases"/>
    <property type="match status" value="2"/>
</dbReference>
<dbReference type="PROSITE" id="PS00211">
    <property type="entry name" value="ABC_TRANSPORTER_1"/>
    <property type="match status" value="1"/>
</dbReference>
<reference evidence="5 6" key="1">
    <citation type="journal article" date="2013" name="Genome Announc.">
        <title>Draft Genome Sequence of Desulfotignum phosphitoxidans DSM 13687 Strain FiPS-3.</title>
        <authorList>
            <person name="Poehlein A."/>
            <person name="Daniel R."/>
            <person name="Simeonova D.D."/>
        </authorList>
    </citation>
    <scope>NUCLEOTIDE SEQUENCE [LARGE SCALE GENOMIC DNA]</scope>
    <source>
        <strain evidence="5 6">DSM 13687</strain>
    </source>
</reference>
<sequence>MLSIESIVKGFGNQELFDHTSLQINPGERVGLVGRNGHGKTTLLNIIAGIDHPDDGKITYPSGYRLGILPQKIQFSQNSVRDEAMTGLPPHERDQYWKAEKILAGLGFSDSDMDRDPKEFSGGFQVRLNLAKVLVAEPDLLILDEPTNYLDITSIRWITQFLTAWPREVLLVTHDRGFMDHVVTHIAGIHRCKIRKIAGNTAKYYDQVAQDEEVYEKTRQNEEKRKKEIETFITRFRAKARLASMVQSRIKTLEKQQSKEKLEKLKNLAFSFNYLPFAGKQLLRVEKLNFSYTPDRPLIHHFSLTVQPGDRIGIIGQNGKGKTTLVKLLTRQLDPVSGTVTYNPGVSPGYFEQTNVSSLNDNQTIEETLIDAHPDFDRQAARNICGAMMFEKDAALKKIGVLSGGEKSRVMLGKLLLAPLNLLLLDEPSNHLDIEACDAFIDALNAFEGAVILVTHNEMFLHTLANRLVVFKQDQIKLFEGGYQEFLDKDGWEETTETDTAQPRSPGLSKKALRQKKSEIIAERSRVIGPIQKKITGIEDAIEACEIKIKSVNESLLTASREGDGDDIQTFSKELADLEARVEALFLDLEQETRKLDSMNQPFDNQLKELERL</sequence>
<dbReference type="GO" id="GO:0005524">
    <property type="term" value="F:ATP binding"/>
    <property type="evidence" value="ECO:0007669"/>
    <property type="project" value="UniProtKB-KW"/>
</dbReference>
<dbReference type="InterPro" id="IPR051309">
    <property type="entry name" value="ABCF_ATPase"/>
</dbReference>
<gene>
    <name evidence="5" type="ORF">Dpo_5c02620</name>
</gene>
<evidence type="ECO:0000313" key="5">
    <source>
        <dbReference type="EMBL" id="EMS79336.1"/>
    </source>
</evidence>
<keyword evidence="6" id="KW-1185">Reference proteome</keyword>
<dbReference type="PANTHER" id="PTHR42855:SF2">
    <property type="entry name" value="DRUG RESISTANCE ABC TRANSPORTER,ATP-BINDING PROTEIN"/>
    <property type="match status" value="1"/>
</dbReference>
<dbReference type="InterPro" id="IPR003439">
    <property type="entry name" value="ABC_transporter-like_ATP-bd"/>
</dbReference>